<dbReference type="AlphaFoldDB" id="G9ZDZ9"/>
<keyword evidence="1" id="KW-0805">Transcription regulation</keyword>
<dbReference type="PROSITE" id="PS50943">
    <property type="entry name" value="HTH_CROC1"/>
    <property type="match status" value="1"/>
</dbReference>
<dbReference type="RefSeq" id="WP_006985002.1">
    <property type="nucleotide sequence ID" value="NZ_JH417911.1"/>
</dbReference>
<keyword evidence="2 5" id="KW-0238">DNA-binding</keyword>
<dbReference type="GO" id="GO:0005829">
    <property type="term" value="C:cytosol"/>
    <property type="evidence" value="ECO:0007669"/>
    <property type="project" value="TreeGrafter"/>
</dbReference>
<gene>
    <name evidence="5" type="ORF">HMPREF9080_00983</name>
</gene>
<organism evidence="5 6">
    <name type="scientific">Cardiobacterium valvarum F0432</name>
    <dbReference type="NCBI Taxonomy" id="797473"/>
    <lineage>
        <taxon>Bacteria</taxon>
        <taxon>Pseudomonadati</taxon>
        <taxon>Pseudomonadota</taxon>
        <taxon>Gammaproteobacteria</taxon>
        <taxon>Cardiobacteriales</taxon>
        <taxon>Cardiobacteriaceae</taxon>
        <taxon>Cardiobacterium</taxon>
    </lineage>
</organism>
<accession>G9ZDZ9</accession>
<evidence type="ECO:0000256" key="1">
    <source>
        <dbReference type="ARBA" id="ARBA00023015"/>
    </source>
</evidence>
<dbReference type="SMART" id="SM00530">
    <property type="entry name" value="HTH_XRE"/>
    <property type="match status" value="1"/>
</dbReference>
<evidence type="ECO:0000256" key="2">
    <source>
        <dbReference type="ARBA" id="ARBA00023125"/>
    </source>
</evidence>
<dbReference type="HOGENOM" id="CLU_066192_15_0_6"/>
<reference evidence="5 6" key="1">
    <citation type="submission" date="2011-08" db="EMBL/GenBank/DDBJ databases">
        <authorList>
            <person name="Weinstock G."/>
            <person name="Sodergren E."/>
            <person name="Clifton S."/>
            <person name="Fulton L."/>
            <person name="Fulton B."/>
            <person name="Courtney L."/>
            <person name="Fronick C."/>
            <person name="Harrison M."/>
            <person name="Strong C."/>
            <person name="Farmer C."/>
            <person name="Delahaunty K."/>
            <person name="Markovic C."/>
            <person name="Hall O."/>
            <person name="Minx P."/>
            <person name="Tomlinson C."/>
            <person name="Mitreva M."/>
            <person name="Hou S."/>
            <person name="Chen J."/>
            <person name="Wollam A."/>
            <person name="Pepin K.H."/>
            <person name="Johnson M."/>
            <person name="Bhonagiri V."/>
            <person name="Zhang X."/>
            <person name="Suruliraj S."/>
            <person name="Warren W."/>
            <person name="Chinwalla A."/>
            <person name="Mardis E.R."/>
            <person name="Wilson R.K."/>
        </authorList>
    </citation>
    <scope>NUCLEOTIDE SEQUENCE [LARGE SCALE GENOMIC DNA]</scope>
    <source>
        <strain evidence="5 6">F0432</strain>
    </source>
</reference>
<protein>
    <submittedName>
        <fullName evidence="5">DNA-binding helix-turn-helix protein</fullName>
    </submittedName>
</protein>
<dbReference type="GO" id="GO:0003677">
    <property type="term" value="F:DNA binding"/>
    <property type="evidence" value="ECO:0007669"/>
    <property type="project" value="UniProtKB-KW"/>
</dbReference>
<evidence type="ECO:0000259" key="4">
    <source>
        <dbReference type="PROSITE" id="PS50943"/>
    </source>
</evidence>
<sequence length="140" mass="16482">MNIHEQIRVMREIRHWSQEDMAGKLNMSVSGYAKIERGESKIHLDKLQKIADIFDVDVYQLMQNLDKGVVFYMANNGDNANYQAAYYSEKDYAKKIEELKTVLSHKDEIIKYKNEIIEQKDRELKALQEIISLIKSQQKI</sequence>
<dbReference type="SUPFAM" id="SSF47413">
    <property type="entry name" value="lambda repressor-like DNA-binding domains"/>
    <property type="match status" value="1"/>
</dbReference>
<name>G9ZDZ9_9GAMM</name>
<evidence type="ECO:0000313" key="5">
    <source>
        <dbReference type="EMBL" id="EHM55024.1"/>
    </source>
</evidence>
<keyword evidence="3" id="KW-0804">Transcription</keyword>
<dbReference type="STRING" id="797473.HMPREF9080_00983"/>
<evidence type="ECO:0000256" key="3">
    <source>
        <dbReference type="ARBA" id="ARBA00023163"/>
    </source>
</evidence>
<dbReference type="InterPro" id="IPR001387">
    <property type="entry name" value="Cro/C1-type_HTH"/>
</dbReference>
<feature type="domain" description="HTH cro/C1-type" evidence="4">
    <location>
        <begin position="7"/>
        <end position="61"/>
    </location>
</feature>
<evidence type="ECO:0000313" key="6">
    <source>
        <dbReference type="Proteomes" id="UP000004750"/>
    </source>
</evidence>
<dbReference type="GO" id="GO:0003700">
    <property type="term" value="F:DNA-binding transcription factor activity"/>
    <property type="evidence" value="ECO:0007669"/>
    <property type="project" value="TreeGrafter"/>
</dbReference>
<proteinExistence type="predicted"/>
<comment type="caution">
    <text evidence="5">The sequence shown here is derived from an EMBL/GenBank/DDBJ whole genome shotgun (WGS) entry which is preliminary data.</text>
</comment>
<dbReference type="PANTHER" id="PTHR46797:SF23">
    <property type="entry name" value="HTH-TYPE TRANSCRIPTIONAL REGULATOR SUTR"/>
    <property type="match status" value="1"/>
</dbReference>
<dbReference type="InterPro" id="IPR050807">
    <property type="entry name" value="TransReg_Diox_bact_type"/>
</dbReference>
<dbReference type="Proteomes" id="UP000004750">
    <property type="component" value="Unassembled WGS sequence"/>
</dbReference>
<dbReference type="PANTHER" id="PTHR46797">
    <property type="entry name" value="HTH-TYPE TRANSCRIPTIONAL REGULATOR"/>
    <property type="match status" value="1"/>
</dbReference>
<dbReference type="EMBL" id="AGCM01000051">
    <property type="protein sequence ID" value="EHM55024.1"/>
    <property type="molecule type" value="Genomic_DNA"/>
</dbReference>
<dbReference type="Pfam" id="PF01381">
    <property type="entry name" value="HTH_3"/>
    <property type="match status" value="1"/>
</dbReference>
<dbReference type="Gene3D" id="1.10.260.40">
    <property type="entry name" value="lambda repressor-like DNA-binding domains"/>
    <property type="match status" value="1"/>
</dbReference>
<dbReference type="CDD" id="cd00093">
    <property type="entry name" value="HTH_XRE"/>
    <property type="match status" value="1"/>
</dbReference>
<dbReference type="InterPro" id="IPR010982">
    <property type="entry name" value="Lambda_DNA-bd_dom_sf"/>
</dbReference>